<name>A0A6C0JK22_9ZZZZ</name>
<dbReference type="EMBL" id="MN740407">
    <property type="protein sequence ID" value="QHU05106.1"/>
    <property type="molecule type" value="Genomic_DNA"/>
</dbReference>
<dbReference type="AlphaFoldDB" id="A0A6C0JK22"/>
<reference evidence="1" key="1">
    <citation type="journal article" date="2020" name="Nature">
        <title>Giant virus diversity and host interactions through global metagenomics.</title>
        <authorList>
            <person name="Schulz F."/>
            <person name="Roux S."/>
            <person name="Paez-Espino D."/>
            <person name="Jungbluth S."/>
            <person name="Walsh D.A."/>
            <person name="Denef V.J."/>
            <person name="McMahon K.D."/>
            <person name="Konstantinidis K.T."/>
            <person name="Eloe-Fadrosh E.A."/>
            <person name="Kyrpides N.C."/>
            <person name="Woyke T."/>
        </authorList>
    </citation>
    <scope>NUCLEOTIDE SEQUENCE</scope>
    <source>
        <strain evidence="1">GVMAG-M-3300027708-5</strain>
    </source>
</reference>
<proteinExistence type="predicted"/>
<accession>A0A6C0JK22</accession>
<sequence>MDAYTVQTETNALKGAQIYKVTTTKSTFLGRYQGRNKKEQLHFIDTTTNRLMVLDPADHIVSVHSAPQ</sequence>
<protein>
    <submittedName>
        <fullName evidence="1">Uncharacterized protein</fullName>
    </submittedName>
</protein>
<evidence type="ECO:0000313" key="1">
    <source>
        <dbReference type="EMBL" id="QHU05106.1"/>
    </source>
</evidence>
<organism evidence="1">
    <name type="scientific">viral metagenome</name>
    <dbReference type="NCBI Taxonomy" id="1070528"/>
    <lineage>
        <taxon>unclassified sequences</taxon>
        <taxon>metagenomes</taxon>
        <taxon>organismal metagenomes</taxon>
    </lineage>
</organism>